<dbReference type="Pfam" id="PF13761">
    <property type="entry name" value="DUF4166"/>
    <property type="match status" value="1"/>
</dbReference>
<reference evidence="3" key="1">
    <citation type="submission" date="2019-09" db="EMBL/GenBank/DDBJ databases">
        <title>Mumia zhuanghuii sp. nov. isolated from the intestinal contents of plateau pika (Ochotona curzoniae) in the Qinghai-Tibet plateau of China.</title>
        <authorList>
            <person name="Tian Z."/>
        </authorList>
    </citation>
    <scope>NUCLEOTIDE SEQUENCE [LARGE SCALE GENOMIC DNA]</scope>
    <source>
        <strain evidence="3">DSM 25564</strain>
    </source>
</reference>
<protein>
    <submittedName>
        <fullName evidence="2">DUF4166 domain-containing protein</fullName>
    </submittedName>
</protein>
<dbReference type="EMBL" id="VYRZ01000002">
    <property type="protein sequence ID" value="KAA9086857.1"/>
    <property type="molecule type" value="Genomic_DNA"/>
</dbReference>
<evidence type="ECO:0000259" key="1">
    <source>
        <dbReference type="Pfam" id="PF13761"/>
    </source>
</evidence>
<accession>A0A5J5IU43</accession>
<dbReference type="Proteomes" id="UP000327039">
    <property type="component" value="Unassembled WGS sequence"/>
</dbReference>
<dbReference type="OrthoDB" id="2448833at2"/>
<sequence length="229" mass="25250">MILNMFSNATDERVLRRASVYERALGASFDALDPMLRVYFGSIPLGAVGRGEGTFEEAGFTGPTLLRPVIRLFANRRVLFPERERDVPFRIENRVDGSGALRADRVFAFSRRSRRMSDAMTPGPRGTIVDRLGRRGGLEVRLRAHVDAGGMQLDSIGLAARVRGLRIPLPAVARVIVRERVDDRSPGRQRVDVRVSVALLGEVFAYAGSFVYRIEPSGGTPTTGVRTPL</sequence>
<dbReference type="AlphaFoldDB" id="A0A5J5IU43"/>
<evidence type="ECO:0000313" key="2">
    <source>
        <dbReference type="EMBL" id="KAA9086857.1"/>
    </source>
</evidence>
<proteinExistence type="predicted"/>
<feature type="domain" description="DUF4166" evidence="1">
    <location>
        <begin position="32"/>
        <end position="210"/>
    </location>
</feature>
<keyword evidence="3" id="KW-1185">Reference proteome</keyword>
<dbReference type="InterPro" id="IPR025311">
    <property type="entry name" value="DUF4166"/>
</dbReference>
<organism evidence="2 3">
    <name type="scientific">Microbacterium radiodurans</name>
    <dbReference type="NCBI Taxonomy" id="661398"/>
    <lineage>
        <taxon>Bacteria</taxon>
        <taxon>Bacillati</taxon>
        <taxon>Actinomycetota</taxon>
        <taxon>Actinomycetes</taxon>
        <taxon>Micrococcales</taxon>
        <taxon>Microbacteriaceae</taxon>
        <taxon>Microbacterium</taxon>
    </lineage>
</organism>
<gene>
    <name evidence="2" type="ORF">F6B42_07660</name>
</gene>
<name>A0A5J5IU43_9MICO</name>
<evidence type="ECO:0000313" key="3">
    <source>
        <dbReference type="Proteomes" id="UP000327039"/>
    </source>
</evidence>
<comment type="caution">
    <text evidence="2">The sequence shown here is derived from an EMBL/GenBank/DDBJ whole genome shotgun (WGS) entry which is preliminary data.</text>
</comment>